<keyword evidence="1" id="KW-1133">Transmembrane helix</keyword>
<name>A0ABR2K1B2_9EUKA</name>
<organism evidence="2 3">
    <name type="scientific">Tritrichomonas musculus</name>
    <dbReference type="NCBI Taxonomy" id="1915356"/>
    <lineage>
        <taxon>Eukaryota</taxon>
        <taxon>Metamonada</taxon>
        <taxon>Parabasalia</taxon>
        <taxon>Tritrichomonadida</taxon>
        <taxon>Tritrichomonadidae</taxon>
        <taxon>Tritrichomonas</taxon>
    </lineage>
</organism>
<proteinExistence type="predicted"/>
<feature type="transmembrane region" description="Helical" evidence="1">
    <location>
        <begin position="90"/>
        <end position="112"/>
    </location>
</feature>
<keyword evidence="1" id="KW-0812">Transmembrane</keyword>
<comment type="caution">
    <text evidence="2">The sequence shown here is derived from an EMBL/GenBank/DDBJ whole genome shotgun (WGS) entry which is preliminary data.</text>
</comment>
<feature type="transmembrane region" description="Helical" evidence="1">
    <location>
        <begin position="55"/>
        <end position="83"/>
    </location>
</feature>
<feature type="transmembrane region" description="Helical" evidence="1">
    <location>
        <begin position="460"/>
        <end position="482"/>
    </location>
</feature>
<gene>
    <name evidence="2" type="ORF">M9Y10_042981</name>
</gene>
<evidence type="ECO:0000256" key="1">
    <source>
        <dbReference type="SAM" id="Phobius"/>
    </source>
</evidence>
<accession>A0ABR2K1B2</accession>
<dbReference type="EMBL" id="JAPFFF010000008">
    <property type="protein sequence ID" value="KAK8883880.1"/>
    <property type="molecule type" value="Genomic_DNA"/>
</dbReference>
<sequence>MGFSFGTLCKILLGVGLGVLAASCLAVTVCFGGYANNHTAMEKIESTLNFRSESSMYSCAIAITVLGCLAAATALGAIVLSAIIEEQTMILIIVGGVAALFGFGCIIAEGVYTLQIVKNDAEASMDFTDQSHKNAQDYIKKAIEELYKQGAYNLEKDYSLKDLPSWNEAKNKLGTVSNGRVITYNSIWSHDHPDNNITLYTSNSFIYAYYGNQQSSIVASLKFYAKGSAQTKNRYCWFKNKDRNDIKCANINGKKFTNCEITYGLDDNLFLNEKIVVGSYYSVQDIKNSDKVSSANYLVSNFPFAYKKLTYEDIQDILKQQEDSSVDYDECKHNAFSFEDSSNKFKVSGKKYAKARLSETKKYFSEPSEDYVNMAPSKPKNYEDYEKKCEEYNGNSGDENEKQESDDIVCKEDISISRVWEYVQDRYKDGNKGKIAPSIKKYYMRNARSENNNLYRNDNFLYTIALINLILQIVAILFWACGRFLDLLLGGRSLEKTPSVGEGKNF</sequence>
<keyword evidence="3" id="KW-1185">Reference proteome</keyword>
<protein>
    <recommendedName>
        <fullName evidence="4">Tetraspanin family protein</fullName>
    </recommendedName>
</protein>
<evidence type="ECO:0008006" key="4">
    <source>
        <dbReference type="Google" id="ProtNLM"/>
    </source>
</evidence>
<reference evidence="2 3" key="1">
    <citation type="submission" date="2024-04" db="EMBL/GenBank/DDBJ databases">
        <title>Tritrichomonas musculus Genome.</title>
        <authorList>
            <person name="Alves-Ferreira E."/>
            <person name="Grigg M."/>
            <person name="Lorenzi H."/>
            <person name="Galac M."/>
        </authorList>
    </citation>
    <scope>NUCLEOTIDE SEQUENCE [LARGE SCALE GENOMIC DNA]</scope>
    <source>
        <strain evidence="2 3">EAF2021</strain>
    </source>
</reference>
<feature type="transmembrane region" description="Helical" evidence="1">
    <location>
        <begin position="12"/>
        <end position="35"/>
    </location>
</feature>
<evidence type="ECO:0000313" key="2">
    <source>
        <dbReference type="EMBL" id="KAK8883880.1"/>
    </source>
</evidence>
<keyword evidence="1" id="KW-0472">Membrane</keyword>
<evidence type="ECO:0000313" key="3">
    <source>
        <dbReference type="Proteomes" id="UP001470230"/>
    </source>
</evidence>
<dbReference type="Proteomes" id="UP001470230">
    <property type="component" value="Unassembled WGS sequence"/>
</dbReference>